<evidence type="ECO:0000259" key="2">
    <source>
        <dbReference type="SMART" id="SM00835"/>
    </source>
</evidence>
<dbReference type="PANTHER" id="PTHR35848">
    <property type="entry name" value="OXALATE-BINDING PROTEIN"/>
    <property type="match status" value="1"/>
</dbReference>
<dbReference type="OrthoDB" id="10263073at2759"/>
<dbReference type="Proteomes" id="UP000799118">
    <property type="component" value="Unassembled WGS sequence"/>
</dbReference>
<dbReference type="InterPro" id="IPR014710">
    <property type="entry name" value="RmlC-like_jellyroll"/>
</dbReference>
<dbReference type="Pfam" id="PF00190">
    <property type="entry name" value="Cupin_1"/>
    <property type="match status" value="1"/>
</dbReference>
<evidence type="ECO:0000313" key="4">
    <source>
        <dbReference type="Proteomes" id="UP000799118"/>
    </source>
</evidence>
<dbReference type="AlphaFoldDB" id="A0A6A4GCA0"/>
<dbReference type="InterPro" id="IPR051610">
    <property type="entry name" value="GPI/OXD"/>
</dbReference>
<gene>
    <name evidence="3" type="ORF">BT96DRAFT_1027406</name>
</gene>
<dbReference type="InterPro" id="IPR011051">
    <property type="entry name" value="RmlC_Cupin_sf"/>
</dbReference>
<dbReference type="SMART" id="SM00835">
    <property type="entry name" value="Cupin_1"/>
    <property type="match status" value="1"/>
</dbReference>
<evidence type="ECO:0000313" key="3">
    <source>
        <dbReference type="EMBL" id="KAE9383040.1"/>
    </source>
</evidence>
<protein>
    <submittedName>
        <fullName evidence="3">RmlC-like cupin</fullName>
    </submittedName>
</protein>
<dbReference type="EMBL" id="ML770749">
    <property type="protein sequence ID" value="KAE9383040.1"/>
    <property type="molecule type" value="Genomic_DNA"/>
</dbReference>
<organism evidence="3 4">
    <name type="scientific">Gymnopus androsaceus JB14</name>
    <dbReference type="NCBI Taxonomy" id="1447944"/>
    <lineage>
        <taxon>Eukaryota</taxon>
        <taxon>Fungi</taxon>
        <taxon>Dikarya</taxon>
        <taxon>Basidiomycota</taxon>
        <taxon>Agaricomycotina</taxon>
        <taxon>Agaricomycetes</taxon>
        <taxon>Agaricomycetidae</taxon>
        <taxon>Agaricales</taxon>
        <taxon>Marasmiineae</taxon>
        <taxon>Omphalotaceae</taxon>
        <taxon>Gymnopus</taxon>
    </lineage>
</organism>
<dbReference type="PANTHER" id="PTHR35848:SF9">
    <property type="entry name" value="SLL1358 PROTEIN"/>
    <property type="match status" value="1"/>
</dbReference>
<dbReference type="InterPro" id="IPR006045">
    <property type="entry name" value="Cupin_1"/>
</dbReference>
<dbReference type="CDD" id="cd20305">
    <property type="entry name" value="cupin_OxDC_C"/>
    <property type="match status" value="1"/>
</dbReference>
<dbReference type="GO" id="GO:0046872">
    <property type="term" value="F:metal ion binding"/>
    <property type="evidence" value="ECO:0007669"/>
    <property type="project" value="UniProtKB-KW"/>
</dbReference>
<proteinExistence type="predicted"/>
<keyword evidence="1" id="KW-0479">Metal-binding</keyword>
<dbReference type="SUPFAM" id="SSF51182">
    <property type="entry name" value="RmlC-like cupins"/>
    <property type="match status" value="1"/>
</dbReference>
<feature type="domain" description="Cupin type-1" evidence="2">
    <location>
        <begin position="2"/>
        <end position="119"/>
    </location>
</feature>
<keyword evidence="4" id="KW-1185">Reference proteome</keyword>
<sequence>MKVVDSTNFPVATTISAAEVTVEPGAMRELHWHPTMDEWSFSFFAAQSNARTFNYQAGDIGYVPTGMGHYVENTGNTTLKYLEIFAGDRVQDISLNQWLALTPPSLVQAHLNLDDETISNLKKVKPVVIG</sequence>
<reference evidence="3" key="1">
    <citation type="journal article" date="2019" name="Environ. Microbiol.">
        <title>Fungal ecological strategies reflected in gene transcription - a case study of two litter decomposers.</title>
        <authorList>
            <person name="Barbi F."/>
            <person name="Kohler A."/>
            <person name="Barry K."/>
            <person name="Baskaran P."/>
            <person name="Daum C."/>
            <person name="Fauchery L."/>
            <person name="Ihrmark K."/>
            <person name="Kuo A."/>
            <person name="LaButti K."/>
            <person name="Lipzen A."/>
            <person name="Morin E."/>
            <person name="Grigoriev I.V."/>
            <person name="Henrissat B."/>
            <person name="Lindahl B."/>
            <person name="Martin F."/>
        </authorList>
    </citation>
    <scope>NUCLEOTIDE SEQUENCE</scope>
    <source>
        <strain evidence="3">JB14</strain>
    </source>
</reference>
<accession>A0A6A4GCA0</accession>
<dbReference type="Gene3D" id="2.60.120.10">
    <property type="entry name" value="Jelly Rolls"/>
    <property type="match status" value="1"/>
</dbReference>
<name>A0A6A4GCA0_9AGAR</name>
<evidence type="ECO:0000256" key="1">
    <source>
        <dbReference type="ARBA" id="ARBA00022723"/>
    </source>
</evidence>